<name>A0A160P843_STRLU</name>
<proteinExistence type="predicted"/>
<evidence type="ECO:0000313" key="2">
    <source>
        <dbReference type="EMBL" id="BAU87476.1"/>
    </source>
</evidence>
<accession>A0A160P843</accession>
<keyword evidence="3" id="KW-1185">Reference proteome</keyword>
<dbReference type="KEGG" id="slau:SLA_6610"/>
<dbReference type="EMBL" id="AP017424">
    <property type="protein sequence ID" value="BAU87476.1"/>
    <property type="molecule type" value="Genomic_DNA"/>
</dbReference>
<evidence type="ECO:0000256" key="1">
    <source>
        <dbReference type="SAM" id="MobiDB-lite"/>
    </source>
</evidence>
<dbReference type="Proteomes" id="UP000217676">
    <property type="component" value="Chromosome"/>
</dbReference>
<protein>
    <submittedName>
        <fullName evidence="2">Bifunctional protein folD</fullName>
    </submittedName>
</protein>
<reference evidence="2 3" key="1">
    <citation type="journal article" date="2016" name="Genome Announc.">
        <title>Complete Genome Sequence of Thiostrepton-Producing Streptomyces laurentii ATCC 31255.</title>
        <authorList>
            <person name="Doi K."/>
            <person name="Fujino Y."/>
            <person name="Nagayoshi Y."/>
            <person name="Ohshima T."/>
            <person name="Ogata S."/>
        </authorList>
    </citation>
    <scope>NUCLEOTIDE SEQUENCE [LARGE SCALE GENOMIC DNA]</scope>
    <source>
        <strain evidence="2 3">ATCC 31255</strain>
    </source>
</reference>
<dbReference type="AlphaFoldDB" id="A0A160P843"/>
<evidence type="ECO:0000313" key="3">
    <source>
        <dbReference type="Proteomes" id="UP000217676"/>
    </source>
</evidence>
<organism evidence="2 3">
    <name type="scientific">Streptomyces laurentii</name>
    <dbReference type="NCBI Taxonomy" id="39478"/>
    <lineage>
        <taxon>Bacteria</taxon>
        <taxon>Bacillati</taxon>
        <taxon>Actinomycetota</taxon>
        <taxon>Actinomycetes</taxon>
        <taxon>Kitasatosporales</taxon>
        <taxon>Streptomycetaceae</taxon>
        <taxon>Streptomyces</taxon>
    </lineage>
</organism>
<feature type="region of interest" description="Disordered" evidence="1">
    <location>
        <begin position="1"/>
        <end position="32"/>
    </location>
</feature>
<gene>
    <name evidence="2" type="ORF">SLA_6610</name>
</gene>
<sequence length="82" mass="8138">MAEGGLLADLGAGGRVLRPGRGPGTAPAPTAEAYVTVSRRGRRGGCCSDIGVRSLRVDGPVESTQPQVGAVGVVRGVDGPGR</sequence>
<feature type="compositionally biased region" description="Low complexity" evidence="1">
    <location>
        <begin position="1"/>
        <end position="31"/>
    </location>
</feature>